<organism evidence="10 11">
    <name type="scientific">Cinara cedri</name>
    <dbReference type="NCBI Taxonomy" id="506608"/>
    <lineage>
        <taxon>Eukaryota</taxon>
        <taxon>Metazoa</taxon>
        <taxon>Ecdysozoa</taxon>
        <taxon>Arthropoda</taxon>
        <taxon>Hexapoda</taxon>
        <taxon>Insecta</taxon>
        <taxon>Pterygota</taxon>
        <taxon>Neoptera</taxon>
        <taxon>Paraneoptera</taxon>
        <taxon>Hemiptera</taxon>
        <taxon>Sternorrhyncha</taxon>
        <taxon>Aphidomorpha</taxon>
        <taxon>Aphidoidea</taxon>
        <taxon>Aphididae</taxon>
        <taxon>Lachninae</taxon>
        <taxon>Cinara</taxon>
    </lineage>
</organism>
<feature type="domain" description="Trichohyalin-plectin-homology" evidence="9">
    <location>
        <begin position="28"/>
        <end position="340"/>
    </location>
</feature>
<evidence type="ECO:0000256" key="5">
    <source>
        <dbReference type="ARBA" id="ARBA00023273"/>
    </source>
</evidence>
<evidence type="ECO:0000256" key="1">
    <source>
        <dbReference type="ARBA" id="ARBA00004230"/>
    </source>
</evidence>
<gene>
    <name evidence="10" type="ORF">CINCED_3A021977</name>
</gene>
<dbReference type="PANTHER" id="PTHR15504">
    <property type="entry name" value="NASOPHARYNGEAL EPITHELIUM SPECIFIC PROTEIN 1"/>
    <property type="match status" value="1"/>
</dbReference>
<keyword evidence="11" id="KW-1185">Reference proteome</keyword>
<accession>A0A5E4MG57</accession>
<protein>
    <recommendedName>
        <fullName evidence="7">Cilia- and flagella-associated protein 45</fullName>
    </recommendedName>
</protein>
<dbReference type="InterPro" id="IPR033253">
    <property type="entry name" value="CFAP45"/>
</dbReference>
<evidence type="ECO:0000256" key="4">
    <source>
        <dbReference type="ARBA" id="ARBA00023069"/>
    </source>
</evidence>
<comment type="subcellular location">
    <subcellularLocation>
        <location evidence="1">Cell projection</location>
        <location evidence="1">Cilium</location>
        <location evidence="1">Flagellum</location>
    </subcellularLocation>
</comment>
<evidence type="ECO:0000313" key="10">
    <source>
        <dbReference type="EMBL" id="VVC28806.1"/>
    </source>
</evidence>
<evidence type="ECO:0000313" key="11">
    <source>
        <dbReference type="Proteomes" id="UP000325440"/>
    </source>
</evidence>
<sequence length="361" mass="43846">MEAVKQKTAELLKALTKEDFHLCYNQWKKRMERKRMKEEKRRMVEMVEQQRILASKKYDQDMEIERLKKKKQADEIVNQMKENENTREFEAARDAQDAKIRMEAAMEAQRAVIRDHHAKLLKQAEMRQEALQINTQLKDMKKMEKDLINLEIKQIQEYNRKKAEREKAYEDLMLKQKREKEIEIAKIQASQLASQDLQAAKDELNMLRIQDQVEKEWRRKERETALKKIQINDDLREARRLQIEGQREYQAFEIQRENEEFNRIIRLNVEDMEKTKEQDRQTKLAIDEHRKNLLKQINAKEWEKIQERKDFFQEGVAYQEGEIARNKSLHETMLKKVEEIRLHNLPTKYIQGIERQLKLKE</sequence>
<comment type="similarity">
    <text evidence="6">Belongs to the CFAP45 family.</text>
</comment>
<dbReference type="PANTHER" id="PTHR15504:SF0">
    <property type="entry name" value="CILIA- AND FLAGELLA-ASSOCIATED PROTEIN 45"/>
    <property type="match status" value="1"/>
</dbReference>
<keyword evidence="5" id="KW-0966">Cell projection</keyword>
<evidence type="ECO:0000256" key="8">
    <source>
        <dbReference type="SAM" id="Coils"/>
    </source>
</evidence>
<dbReference type="AlphaFoldDB" id="A0A5E4MG57"/>
<reference evidence="10 11" key="1">
    <citation type="submission" date="2019-08" db="EMBL/GenBank/DDBJ databases">
        <authorList>
            <person name="Alioto T."/>
            <person name="Alioto T."/>
            <person name="Gomez Garrido J."/>
        </authorList>
    </citation>
    <scope>NUCLEOTIDE SEQUENCE [LARGE SCALE GENOMIC DNA]</scope>
</reference>
<feature type="coiled-coil region" evidence="8">
    <location>
        <begin position="133"/>
        <end position="210"/>
    </location>
</feature>
<dbReference type="EMBL" id="CABPRJ010000484">
    <property type="protein sequence ID" value="VVC28806.1"/>
    <property type="molecule type" value="Genomic_DNA"/>
</dbReference>
<keyword evidence="2" id="KW-0282">Flagellum</keyword>
<dbReference type="OrthoDB" id="1902038at2759"/>
<dbReference type="Pfam" id="PF13868">
    <property type="entry name" value="TPH"/>
    <property type="match status" value="1"/>
</dbReference>
<proteinExistence type="inferred from homology"/>
<evidence type="ECO:0000256" key="3">
    <source>
        <dbReference type="ARBA" id="ARBA00023054"/>
    </source>
</evidence>
<name>A0A5E4MG57_9HEMI</name>
<keyword evidence="3 8" id="KW-0175">Coiled coil</keyword>
<evidence type="ECO:0000256" key="6">
    <source>
        <dbReference type="ARBA" id="ARBA00034116"/>
    </source>
</evidence>
<evidence type="ECO:0000256" key="7">
    <source>
        <dbReference type="ARBA" id="ARBA00034142"/>
    </source>
</evidence>
<dbReference type="InterPro" id="IPR043597">
    <property type="entry name" value="TPH_dom"/>
</dbReference>
<evidence type="ECO:0000259" key="9">
    <source>
        <dbReference type="Pfam" id="PF13868"/>
    </source>
</evidence>
<evidence type="ECO:0000256" key="2">
    <source>
        <dbReference type="ARBA" id="ARBA00022846"/>
    </source>
</evidence>
<keyword evidence="4" id="KW-0969">Cilium</keyword>
<dbReference type="GO" id="GO:0031514">
    <property type="term" value="C:motile cilium"/>
    <property type="evidence" value="ECO:0007669"/>
    <property type="project" value="UniProtKB-SubCell"/>
</dbReference>
<dbReference type="Proteomes" id="UP000325440">
    <property type="component" value="Unassembled WGS sequence"/>
</dbReference>